<gene>
    <name evidence="1" type="ORF">WMO38_02095</name>
</gene>
<dbReference type="EMBL" id="JBBMES010000002">
    <property type="protein sequence ID" value="MEQ2533899.1"/>
    <property type="molecule type" value="Genomic_DNA"/>
</dbReference>
<sequence length="514" mass="60677">MIFKKYNQTDIINIKNQIDRLRACGIGVVDLPQNLRDSVWKIVYCELKQNGSSKLNESGKQNGSRQNTVSKAADGVCQSNILKKMFGLPKDVFGKKYWNMYSPDSKIRQEKYSNVQLPFNYAQVECNSVYRAMIHHMITGADVPTDTVVDIFGKFGLAAALCAGGYKYKIVCLNEQNFYLYSLLQDVMRKPVKFYKMIDEERKYLEIKLADNEIKDIMKSQIQHLGQIKVLVYYGVRKNVGGQYSYESTGYTKEQIAKYIFICLCFAPEYWVETNLEVKNNKMVTGWLDDEKTYKKCVTDFVKLSQEDFVDFAKKFSELKFVNCDISRVIDIIRKNADNQNYSSGDIQKFLLYIDVPKYIKEYQRFGFDGTMMISLLKMLHHYEGNWIMTWSTFLQKGLNDENPTLYDMLYTQQEMQSDIYIAHGNYERFEEKVPVKVIYNMFDMIDKDKNLFVFIYRDKNKNKQQNIVFVTDIDFDEIDCESFFRKYKMEFNGKEKLLKLKWREFKKNYVKFS</sequence>
<keyword evidence="2" id="KW-1185">Reference proteome</keyword>
<protein>
    <submittedName>
        <fullName evidence="1">Uncharacterized protein</fullName>
    </submittedName>
</protein>
<proteinExistence type="predicted"/>
<name>A0ABV1GK90_9FIRM</name>
<organism evidence="1 2">
    <name type="scientific">Lachnospira intestinalis</name>
    <dbReference type="NCBI Taxonomy" id="3133158"/>
    <lineage>
        <taxon>Bacteria</taxon>
        <taxon>Bacillati</taxon>
        <taxon>Bacillota</taxon>
        <taxon>Clostridia</taxon>
        <taxon>Lachnospirales</taxon>
        <taxon>Lachnospiraceae</taxon>
        <taxon>Lachnospira</taxon>
    </lineage>
</organism>
<comment type="caution">
    <text evidence="1">The sequence shown here is derived from an EMBL/GenBank/DDBJ whole genome shotgun (WGS) entry which is preliminary data.</text>
</comment>
<accession>A0ABV1GK90</accession>
<evidence type="ECO:0000313" key="1">
    <source>
        <dbReference type="EMBL" id="MEQ2533899.1"/>
    </source>
</evidence>
<reference evidence="1 2" key="1">
    <citation type="submission" date="2024-03" db="EMBL/GenBank/DDBJ databases">
        <title>Human intestinal bacterial collection.</title>
        <authorList>
            <person name="Pauvert C."/>
            <person name="Hitch T.C.A."/>
            <person name="Clavel T."/>
        </authorList>
    </citation>
    <scope>NUCLEOTIDE SEQUENCE [LARGE SCALE GENOMIC DNA]</scope>
    <source>
        <strain evidence="1 2">CLA-JM-H10</strain>
    </source>
</reference>
<evidence type="ECO:0000313" key="2">
    <source>
        <dbReference type="Proteomes" id="UP001480973"/>
    </source>
</evidence>
<dbReference type="Proteomes" id="UP001480973">
    <property type="component" value="Unassembled WGS sequence"/>
</dbReference>